<organism evidence="3">
    <name type="scientific">Hexamita inflata</name>
    <dbReference type="NCBI Taxonomy" id="28002"/>
    <lineage>
        <taxon>Eukaryota</taxon>
        <taxon>Metamonada</taxon>
        <taxon>Diplomonadida</taxon>
        <taxon>Hexamitidae</taxon>
        <taxon>Hexamitinae</taxon>
        <taxon>Hexamita</taxon>
    </lineage>
</organism>
<comment type="caution">
    <text evidence="3">The sequence shown here is derived from an EMBL/GenBank/DDBJ whole genome shotgun (WGS) entry which is preliminary data.</text>
</comment>
<protein>
    <submittedName>
        <fullName evidence="4">Hypothetical_protein</fullName>
    </submittedName>
</protein>
<dbReference type="AlphaFoldDB" id="A0AA86URJ1"/>
<dbReference type="EMBL" id="CAXDID020000007">
    <property type="protein sequence ID" value="CAL5976218.1"/>
    <property type="molecule type" value="Genomic_DNA"/>
</dbReference>
<proteinExistence type="predicted"/>
<accession>A0AA86URJ1</accession>
<sequence>MYCRLFIAKPNRKYAETEIQGIFNFRHVTPGVSIQDPLTQEILWMQEFPPADPMEFTCKQDIVFFDGCEECYGVQFSELKDSLIFQKSMSFYYKFLTKKELKGENTMIQQQQQQNVNQSYDSEEPSQTESEQYQLEPSKTKKGMFKRK</sequence>
<name>A0AA86URJ1_9EUKA</name>
<feature type="region of interest" description="Disordered" evidence="1">
    <location>
        <begin position="106"/>
        <end position="148"/>
    </location>
</feature>
<dbReference type="Proteomes" id="UP001642409">
    <property type="component" value="Unassembled WGS sequence"/>
</dbReference>
<keyword evidence="6" id="KW-1185">Reference proteome</keyword>
<reference evidence="3" key="1">
    <citation type="submission" date="2023-06" db="EMBL/GenBank/DDBJ databases">
        <authorList>
            <person name="Kurt Z."/>
        </authorList>
    </citation>
    <scope>NUCLEOTIDE SEQUENCE</scope>
</reference>
<evidence type="ECO:0000313" key="5">
    <source>
        <dbReference type="EMBL" id="CAL6109210.1"/>
    </source>
</evidence>
<dbReference type="EMBL" id="CATOUU010000511">
    <property type="protein sequence ID" value="CAI9932213.1"/>
    <property type="molecule type" value="Genomic_DNA"/>
</dbReference>
<dbReference type="EMBL" id="CAXDID020000664">
    <property type="protein sequence ID" value="CAL6109210.1"/>
    <property type="molecule type" value="Genomic_DNA"/>
</dbReference>
<feature type="compositionally biased region" description="Low complexity" evidence="1">
    <location>
        <begin position="109"/>
        <end position="118"/>
    </location>
</feature>
<gene>
    <name evidence="2" type="ORF">HINF_LOCUS19858</name>
    <name evidence="4" type="ORF">HINF_LOCUS3706</name>
    <name evidence="3" type="ORF">HINF_LOCUS49622</name>
    <name evidence="5" type="ORF">HINF_LOCUS75336</name>
</gene>
<feature type="compositionally biased region" description="Polar residues" evidence="1">
    <location>
        <begin position="127"/>
        <end position="137"/>
    </location>
</feature>
<evidence type="ECO:0000313" key="4">
    <source>
        <dbReference type="EMBL" id="CAL5976218.1"/>
    </source>
</evidence>
<evidence type="ECO:0000313" key="3">
    <source>
        <dbReference type="EMBL" id="CAI9961977.1"/>
    </source>
</evidence>
<evidence type="ECO:0000256" key="1">
    <source>
        <dbReference type="SAM" id="MobiDB-lite"/>
    </source>
</evidence>
<dbReference type="EMBL" id="CATOUU010000952">
    <property type="protein sequence ID" value="CAI9961977.1"/>
    <property type="molecule type" value="Genomic_DNA"/>
</dbReference>
<evidence type="ECO:0000313" key="2">
    <source>
        <dbReference type="EMBL" id="CAI9932213.1"/>
    </source>
</evidence>
<reference evidence="4 6" key="2">
    <citation type="submission" date="2024-07" db="EMBL/GenBank/DDBJ databases">
        <authorList>
            <person name="Akdeniz Z."/>
        </authorList>
    </citation>
    <scope>NUCLEOTIDE SEQUENCE [LARGE SCALE GENOMIC DNA]</scope>
</reference>
<evidence type="ECO:0000313" key="6">
    <source>
        <dbReference type="Proteomes" id="UP001642409"/>
    </source>
</evidence>